<protein>
    <submittedName>
        <fullName evidence="2">Uncharacterized protein</fullName>
    </submittedName>
</protein>
<dbReference type="AlphaFoldDB" id="A0A2H0MZC7"/>
<evidence type="ECO:0000313" key="2">
    <source>
        <dbReference type="EMBL" id="PIR02017.1"/>
    </source>
</evidence>
<comment type="caution">
    <text evidence="2">The sequence shown here is derived from an EMBL/GenBank/DDBJ whole genome shotgun (WGS) entry which is preliminary data.</text>
</comment>
<reference evidence="2 3" key="1">
    <citation type="submission" date="2017-09" db="EMBL/GenBank/DDBJ databases">
        <title>Depth-based differentiation of microbial function through sediment-hosted aquifers and enrichment of novel symbionts in the deep terrestrial subsurface.</title>
        <authorList>
            <person name="Probst A.J."/>
            <person name="Ladd B."/>
            <person name="Jarett J.K."/>
            <person name="Geller-Mcgrath D.E."/>
            <person name="Sieber C.M."/>
            <person name="Emerson J.B."/>
            <person name="Anantharaman K."/>
            <person name="Thomas B.C."/>
            <person name="Malmstrom R."/>
            <person name="Stieglmeier M."/>
            <person name="Klingl A."/>
            <person name="Woyke T."/>
            <person name="Ryan C.M."/>
            <person name="Banfield J.F."/>
        </authorList>
    </citation>
    <scope>NUCLEOTIDE SEQUENCE [LARGE SCALE GENOMIC DNA]</scope>
    <source>
        <strain evidence="2">CG11_big_fil_rev_8_21_14_0_20_35_11</strain>
    </source>
</reference>
<organism evidence="2 3">
    <name type="scientific">Candidatus Nealsonbacteria bacterium CG11_big_fil_rev_8_21_14_0_20_35_11</name>
    <dbReference type="NCBI Taxonomy" id="1974713"/>
    <lineage>
        <taxon>Bacteria</taxon>
        <taxon>Candidatus Nealsoniibacteriota</taxon>
    </lineage>
</organism>
<feature type="transmembrane region" description="Helical" evidence="1">
    <location>
        <begin position="76"/>
        <end position="97"/>
    </location>
</feature>
<proteinExistence type="predicted"/>
<evidence type="ECO:0000256" key="1">
    <source>
        <dbReference type="SAM" id="Phobius"/>
    </source>
</evidence>
<keyword evidence="1" id="KW-0812">Transmembrane</keyword>
<sequence length="98" mass="11223">MSTKMAPRFTDYWSGYFTRKTAAITWRCQSERKNKITNTFLLKKGGMVMSFFCSHNCHENWGMIQHDCWVGKKEDFFAGLIMVVVAVAVIVGVGLYLS</sequence>
<evidence type="ECO:0000313" key="3">
    <source>
        <dbReference type="Proteomes" id="UP000231139"/>
    </source>
</evidence>
<dbReference type="EMBL" id="PCWK01000058">
    <property type="protein sequence ID" value="PIR02017.1"/>
    <property type="molecule type" value="Genomic_DNA"/>
</dbReference>
<keyword evidence="1" id="KW-1133">Transmembrane helix</keyword>
<accession>A0A2H0MZC7</accession>
<keyword evidence="1" id="KW-0472">Membrane</keyword>
<name>A0A2H0MZC7_9BACT</name>
<gene>
    <name evidence="2" type="ORF">COV62_02575</name>
</gene>
<dbReference type="Proteomes" id="UP000231139">
    <property type="component" value="Unassembled WGS sequence"/>
</dbReference>